<dbReference type="GeneID" id="112456030"/>
<name>A0A6J1PVZ8_9HYME</name>
<feature type="region of interest" description="Disordered" evidence="1">
    <location>
        <begin position="79"/>
        <end position="123"/>
    </location>
</feature>
<feature type="compositionally biased region" description="Polar residues" evidence="1">
    <location>
        <begin position="1"/>
        <end position="10"/>
    </location>
</feature>
<accession>A0A6J1PVZ8</accession>
<feature type="compositionally biased region" description="Polar residues" evidence="1">
    <location>
        <begin position="111"/>
        <end position="123"/>
    </location>
</feature>
<feature type="region of interest" description="Disordered" evidence="1">
    <location>
        <begin position="1"/>
        <end position="61"/>
    </location>
</feature>
<dbReference type="RefSeq" id="XP_024874072.1">
    <property type="nucleotide sequence ID" value="XM_025018304.1"/>
</dbReference>
<evidence type="ECO:0000256" key="1">
    <source>
        <dbReference type="SAM" id="MobiDB-lite"/>
    </source>
</evidence>
<keyword evidence="2" id="KW-1185">Reference proteome</keyword>
<sequence>MESHFQNPQPGHNHHVHSGHQPPPPPSLSPHLNQLTHLQLTGHFGHYHQHYQPPQQQQRTQMPLEYPVTAASNIEVPATYWPSPQGEQVLPLPKRRTVTGTVRGGAHRTSPEVQTRGSTEQPN</sequence>
<reference evidence="3" key="1">
    <citation type="submission" date="2025-08" db="UniProtKB">
        <authorList>
            <consortium name="RefSeq"/>
        </authorList>
    </citation>
    <scope>IDENTIFICATION</scope>
    <source>
        <tissue evidence="3">Whole body</tissue>
    </source>
</reference>
<protein>
    <submittedName>
        <fullName evidence="3">Velvet complex subunit B-like</fullName>
    </submittedName>
</protein>
<evidence type="ECO:0000313" key="2">
    <source>
        <dbReference type="Proteomes" id="UP000504618"/>
    </source>
</evidence>
<evidence type="ECO:0000313" key="3">
    <source>
        <dbReference type="RefSeq" id="XP_024874072.1"/>
    </source>
</evidence>
<organism evidence="2 3">
    <name type="scientific">Temnothorax curvispinosus</name>
    <dbReference type="NCBI Taxonomy" id="300111"/>
    <lineage>
        <taxon>Eukaryota</taxon>
        <taxon>Metazoa</taxon>
        <taxon>Ecdysozoa</taxon>
        <taxon>Arthropoda</taxon>
        <taxon>Hexapoda</taxon>
        <taxon>Insecta</taxon>
        <taxon>Pterygota</taxon>
        <taxon>Neoptera</taxon>
        <taxon>Endopterygota</taxon>
        <taxon>Hymenoptera</taxon>
        <taxon>Apocrita</taxon>
        <taxon>Aculeata</taxon>
        <taxon>Formicoidea</taxon>
        <taxon>Formicidae</taxon>
        <taxon>Myrmicinae</taxon>
        <taxon>Temnothorax</taxon>
    </lineage>
</organism>
<proteinExistence type="predicted"/>
<dbReference type="Proteomes" id="UP000504618">
    <property type="component" value="Unplaced"/>
</dbReference>
<dbReference type="AlphaFoldDB" id="A0A6J1PVZ8"/>
<gene>
    <name evidence="3" type="primary">LOC112456030</name>
</gene>